<dbReference type="PANTHER" id="PTHR11766:SF1">
    <property type="entry name" value="TYROSINE--TRNA LIGASE"/>
    <property type="match status" value="1"/>
</dbReference>
<comment type="catalytic activity">
    <reaction evidence="9 10">
        <text>tRNA(Tyr) + L-tyrosine + ATP = L-tyrosyl-tRNA(Tyr) + AMP + diphosphate + H(+)</text>
        <dbReference type="Rhea" id="RHEA:10220"/>
        <dbReference type="Rhea" id="RHEA-COMP:9706"/>
        <dbReference type="Rhea" id="RHEA-COMP:9707"/>
        <dbReference type="ChEBI" id="CHEBI:15378"/>
        <dbReference type="ChEBI" id="CHEBI:30616"/>
        <dbReference type="ChEBI" id="CHEBI:33019"/>
        <dbReference type="ChEBI" id="CHEBI:58315"/>
        <dbReference type="ChEBI" id="CHEBI:78442"/>
        <dbReference type="ChEBI" id="CHEBI:78536"/>
        <dbReference type="ChEBI" id="CHEBI:456215"/>
        <dbReference type="EC" id="6.1.1.1"/>
    </reaction>
</comment>
<accession>A0AAE7CQW7</accession>
<dbReference type="SMART" id="SM00363">
    <property type="entry name" value="S4"/>
    <property type="match status" value="1"/>
</dbReference>
<dbReference type="FunFam" id="1.10.240.10:FF:000006">
    <property type="entry name" value="Tyrosine--tRNA ligase"/>
    <property type="match status" value="1"/>
</dbReference>
<name>A0AAE7CQW7_9GAMM</name>
<dbReference type="Proteomes" id="UP000502004">
    <property type="component" value="Chromosome"/>
</dbReference>
<dbReference type="RefSeq" id="WP_133940337.1">
    <property type="nucleotide sequence ID" value="NZ_CP038241.1"/>
</dbReference>
<evidence type="ECO:0000256" key="9">
    <source>
        <dbReference type="ARBA" id="ARBA00048248"/>
    </source>
</evidence>
<dbReference type="InterPro" id="IPR002942">
    <property type="entry name" value="S4_RNA-bd"/>
</dbReference>
<evidence type="ECO:0000256" key="1">
    <source>
        <dbReference type="ARBA" id="ARBA00011738"/>
    </source>
</evidence>
<dbReference type="NCBIfam" id="TIGR00234">
    <property type="entry name" value="tyrS"/>
    <property type="match status" value="1"/>
</dbReference>
<dbReference type="GO" id="GO:0005524">
    <property type="term" value="F:ATP binding"/>
    <property type="evidence" value="ECO:0007669"/>
    <property type="project" value="UniProtKB-UniRule"/>
</dbReference>
<dbReference type="PANTHER" id="PTHR11766">
    <property type="entry name" value="TYROSYL-TRNA SYNTHETASE"/>
    <property type="match status" value="1"/>
</dbReference>
<feature type="short sequence motif" description="'HIGH' region" evidence="10">
    <location>
        <begin position="42"/>
        <end position="51"/>
    </location>
</feature>
<dbReference type="InterPro" id="IPR036986">
    <property type="entry name" value="S4_RNA-bd_sf"/>
</dbReference>
<dbReference type="Gene3D" id="3.10.290.10">
    <property type="entry name" value="RNA-binding S4 domain"/>
    <property type="match status" value="1"/>
</dbReference>
<dbReference type="SUPFAM" id="SSF55174">
    <property type="entry name" value="Alpha-L RNA-binding motif"/>
    <property type="match status" value="1"/>
</dbReference>
<dbReference type="PROSITE" id="PS50889">
    <property type="entry name" value="S4"/>
    <property type="match status" value="1"/>
</dbReference>
<evidence type="ECO:0000256" key="7">
    <source>
        <dbReference type="ARBA" id="ARBA00022917"/>
    </source>
</evidence>
<organism evidence="13 14">
    <name type="scientific">Allofrancisella inopinata</name>
    <dbReference type="NCBI Taxonomy" id="1085647"/>
    <lineage>
        <taxon>Bacteria</taxon>
        <taxon>Pseudomonadati</taxon>
        <taxon>Pseudomonadota</taxon>
        <taxon>Gammaproteobacteria</taxon>
        <taxon>Thiotrichales</taxon>
        <taxon>Francisellaceae</taxon>
        <taxon>Allofrancisella</taxon>
    </lineage>
</organism>
<comment type="subunit">
    <text evidence="1 10">Homodimer.</text>
</comment>
<keyword evidence="8 10" id="KW-0030">Aminoacyl-tRNA synthetase</keyword>
<feature type="short sequence motif" description="'KMSKS' region" evidence="10">
    <location>
        <begin position="226"/>
        <end position="230"/>
    </location>
</feature>
<dbReference type="InterPro" id="IPR001412">
    <property type="entry name" value="aa-tRNA-synth_I_CS"/>
</dbReference>
<dbReference type="FunFam" id="3.10.290.10:FF:000022">
    <property type="entry name" value="Tyrosine--tRNA ligase"/>
    <property type="match status" value="1"/>
</dbReference>
<evidence type="ECO:0000313" key="14">
    <source>
        <dbReference type="Proteomes" id="UP000502004"/>
    </source>
</evidence>
<dbReference type="GO" id="GO:0006437">
    <property type="term" value="P:tyrosyl-tRNA aminoacylation"/>
    <property type="evidence" value="ECO:0007669"/>
    <property type="project" value="UniProtKB-UniRule"/>
</dbReference>
<comment type="similarity">
    <text evidence="10">Belongs to the class-I aminoacyl-tRNA synthetase family. TyrS type 2 subfamily.</text>
</comment>
<keyword evidence="7 10" id="KW-0648">Protein biosynthesis</keyword>
<dbReference type="InterPro" id="IPR014729">
    <property type="entry name" value="Rossmann-like_a/b/a_fold"/>
</dbReference>
<dbReference type="Pfam" id="PF00579">
    <property type="entry name" value="tRNA-synt_1b"/>
    <property type="match status" value="1"/>
</dbReference>
<dbReference type="Pfam" id="PF01479">
    <property type="entry name" value="S4"/>
    <property type="match status" value="1"/>
</dbReference>
<dbReference type="AlphaFoldDB" id="A0AAE7CQW7"/>
<evidence type="ECO:0000256" key="3">
    <source>
        <dbReference type="ARBA" id="ARBA00022598"/>
    </source>
</evidence>
<comment type="subcellular location">
    <subcellularLocation>
        <location evidence="10">Cytoplasm</location>
    </subcellularLocation>
</comment>
<keyword evidence="6 11" id="KW-0694">RNA-binding</keyword>
<protein>
    <recommendedName>
        <fullName evidence="10">Tyrosine--tRNA ligase</fullName>
        <ecNumber evidence="10">6.1.1.1</ecNumber>
    </recommendedName>
    <alternativeName>
        <fullName evidence="10">Tyrosyl-tRNA synthetase</fullName>
        <shortName evidence="10">TyrRS</shortName>
    </alternativeName>
</protein>
<dbReference type="CDD" id="cd00165">
    <property type="entry name" value="S4"/>
    <property type="match status" value="1"/>
</dbReference>
<comment type="function">
    <text evidence="10">Catalyzes the attachment of tyrosine to tRNA(Tyr) in a two-step reaction: tyrosine is first activated by ATP to form Tyr-AMP and then transferred to the acceptor end of tRNA(Tyr).</text>
</comment>
<dbReference type="EMBL" id="CP038241">
    <property type="protein sequence ID" value="QIV96227.1"/>
    <property type="molecule type" value="Genomic_DNA"/>
</dbReference>
<dbReference type="HAMAP" id="MF_02007">
    <property type="entry name" value="Tyr_tRNA_synth_type2"/>
    <property type="match status" value="1"/>
</dbReference>
<keyword evidence="2 10" id="KW-0963">Cytoplasm</keyword>
<dbReference type="PRINTS" id="PR01040">
    <property type="entry name" value="TRNASYNTHTYR"/>
</dbReference>
<gene>
    <name evidence="10" type="primary">tyrS</name>
    <name evidence="13" type="ORF">E4K63_05035</name>
</gene>
<reference evidence="13 14" key="1">
    <citation type="submission" date="2019-03" db="EMBL/GenBank/DDBJ databases">
        <title>Complete Genome Sequence of Allofrancisella inopinata Strain SYSU YG23 Isolated from Water-Cooling Systems in China.</title>
        <authorList>
            <person name="Ohrman C."/>
            <person name="Uneklint I."/>
            <person name="Sjodin A."/>
        </authorList>
    </citation>
    <scope>NUCLEOTIDE SEQUENCE [LARGE SCALE GENOMIC DNA]</scope>
    <source>
        <strain evidence="13 14">SYSU YG23</strain>
    </source>
</reference>
<evidence type="ECO:0000256" key="10">
    <source>
        <dbReference type="HAMAP-Rule" id="MF_02007"/>
    </source>
</evidence>
<dbReference type="PROSITE" id="PS00178">
    <property type="entry name" value="AA_TRNA_LIGASE_I"/>
    <property type="match status" value="1"/>
</dbReference>
<dbReference type="FunFam" id="3.40.50.620:FF:000061">
    <property type="entry name" value="Tyrosine--tRNA ligase"/>
    <property type="match status" value="1"/>
</dbReference>
<feature type="domain" description="RNA-binding S4" evidence="12">
    <location>
        <begin position="336"/>
        <end position="396"/>
    </location>
</feature>
<dbReference type="Gene3D" id="3.40.50.620">
    <property type="entry name" value="HUPs"/>
    <property type="match status" value="1"/>
</dbReference>
<evidence type="ECO:0000256" key="8">
    <source>
        <dbReference type="ARBA" id="ARBA00023146"/>
    </source>
</evidence>
<evidence type="ECO:0000256" key="4">
    <source>
        <dbReference type="ARBA" id="ARBA00022741"/>
    </source>
</evidence>
<evidence type="ECO:0000256" key="6">
    <source>
        <dbReference type="ARBA" id="ARBA00022884"/>
    </source>
</evidence>
<dbReference type="SUPFAM" id="SSF52374">
    <property type="entry name" value="Nucleotidylyl transferase"/>
    <property type="match status" value="1"/>
</dbReference>
<keyword evidence="14" id="KW-1185">Reference proteome</keyword>
<evidence type="ECO:0000313" key="13">
    <source>
        <dbReference type="EMBL" id="QIV96227.1"/>
    </source>
</evidence>
<evidence type="ECO:0000256" key="2">
    <source>
        <dbReference type="ARBA" id="ARBA00022490"/>
    </source>
</evidence>
<keyword evidence="4 10" id="KW-0547">Nucleotide-binding</keyword>
<dbReference type="EC" id="6.1.1.1" evidence="10"/>
<evidence type="ECO:0000256" key="5">
    <source>
        <dbReference type="ARBA" id="ARBA00022840"/>
    </source>
</evidence>
<evidence type="ECO:0000259" key="12">
    <source>
        <dbReference type="SMART" id="SM00363"/>
    </source>
</evidence>
<proteinExistence type="inferred from homology"/>
<keyword evidence="3 10" id="KW-0436">Ligase</keyword>
<dbReference type="Gene3D" id="1.10.240.10">
    <property type="entry name" value="Tyrosyl-Transfer RNA Synthetase"/>
    <property type="match status" value="1"/>
</dbReference>
<dbReference type="GO" id="GO:0003723">
    <property type="term" value="F:RNA binding"/>
    <property type="evidence" value="ECO:0007669"/>
    <property type="project" value="UniProtKB-KW"/>
</dbReference>
<dbReference type="InterPro" id="IPR002305">
    <property type="entry name" value="aa-tRNA-synth_Ic"/>
</dbReference>
<dbReference type="InterPro" id="IPR002307">
    <property type="entry name" value="Tyr-tRNA-ligase"/>
</dbReference>
<keyword evidence="5 10" id="KW-0067">ATP-binding</keyword>
<dbReference type="InterPro" id="IPR024088">
    <property type="entry name" value="Tyr-tRNA-ligase_bac-type"/>
</dbReference>
<dbReference type="InterPro" id="IPR024108">
    <property type="entry name" value="Tyr-tRNA-ligase_bac_2"/>
</dbReference>
<dbReference type="CDD" id="cd00805">
    <property type="entry name" value="TyrRS_core"/>
    <property type="match status" value="1"/>
</dbReference>
<sequence length="398" mass="44993">MSSIQQTLDIIKRGVDEILLEEELVKKLQKSKPLIIKFGCDPTAPDIHLGHTVVINKLKQLQDLGHEIHFLIGDFTAQIGDPTGKNATRPPLTAQEVAKNAETYTSQVFKILDKEKTIVCRNSDWFNNMSAADMIKLASKSTVARMLERDDFSKRYKNNQSISIHEFLYPLVQGYDSVVMKADIELGGTDQKFNLLMGRELQKQNNQEPQVIITMPLLEGLDGVKKMSKSSQNYIGIEESAIDIFGKIMSISDELMWRYYELLSFKSLEAITSLKQNVLNGANPRDIKIELAKELIQRFHCIEAAENAHQDFIQRFQKNQIPEDINVVELDIKESLPITNLLKEAGLVASTSEANRMIKQGAVKVDGEKVDDNKLVFKIGTENVFQVGKRKFAKVIIK</sequence>
<evidence type="ECO:0000256" key="11">
    <source>
        <dbReference type="PROSITE-ProRule" id="PRU00182"/>
    </source>
</evidence>
<feature type="binding site" evidence="10">
    <location>
        <position position="229"/>
    </location>
    <ligand>
        <name>ATP</name>
        <dbReference type="ChEBI" id="CHEBI:30616"/>
    </ligand>
</feature>
<dbReference type="KEGG" id="aii:E4K63_05035"/>
<dbReference type="GO" id="GO:0004831">
    <property type="term" value="F:tyrosine-tRNA ligase activity"/>
    <property type="evidence" value="ECO:0007669"/>
    <property type="project" value="UniProtKB-UniRule"/>
</dbReference>
<dbReference type="GO" id="GO:0005829">
    <property type="term" value="C:cytosol"/>
    <property type="evidence" value="ECO:0007669"/>
    <property type="project" value="TreeGrafter"/>
</dbReference>